<dbReference type="EMBL" id="GBXM01032496">
    <property type="protein sequence ID" value="JAH76081.1"/>
    <property type="molecule type" value="Transcribed_RNA"/>
</dbReference>
<sequence>MHRTRCDQDSAQACTSNTIEGDASEQRETQQCVMDTDNVKCFTKCSIFFMSLFKLMLAFVNEVVQIKTV</sequence>
<accession>A0A0E9VDJ0</accession>
<dbReference type="AlphaFoldDB" id="A0A0E9VDJ0"/>
<proteinExistence type="predicted"/>
<evidence type="ECO:0000313" key="1">
    <source>
        <dbReference type="EMBL" id="JAH76081.1"/>
    </source>
</evidence>
<protein>
    <submittedName>
        <fullName evidence="1">Uncharacterized protein</fullName>
    </submittedName>
</protein>
<organism evidence="1">
    <name type="scientific">Anguilla anguilla</name>
    <name type="common">European freshwater eel</name>
    <name type="synonym">Muraena anguilla</name>
    <dbReference type="NCBI Taxonomy" id="7936"/>
    <lineage>
        <taxon>Eukaryota</taxon>
        <taxon>Metazoa</taxon>
        <taxon>Chordata</taxon>
        <taxon>Craniata</taxon>
        <taxon>Vertebrata</taxon>
        <taxon>Euteleostomi</taxon>
        <taxon>Actinopterygii</taxon>
        <taxon>Neopterygii</taxon>
        <taxon>Teleostei</taxon>
        <taxon>Anguilliformes</taxon>
        <taxon>Anguillidae</taxon>
        <taxon>Anguilla</taxon>
    </lineage>
</organism>
<name>A0A0E9VDJ0_ANGAN</name>
<reference evidence="1" key="1">
    <citation type="submission" date="2014-11" db="EMBL/GenBank/DDBJ databases">
        <authorList>
            <person name="Amaro Gonzalez C."/>
        </authorList>
    </citation>
    <scope>NUCLEOTIDE SEQUENCE</scope>
</reference>
<reference evidence="1" key="2">
    <citation type="journal article" date="2015" name="Fish Shellfish Immunol.">
        <title>Early steps in the European eel (Anguilla anguilla)-Vibrio vulnificus interaction in the gills: Role of the RtxA13 toxin.</title>
        <authorList>
            <person name="Callol A."/>
            <person name="Pajuelo D."/>
            <person name="Ebbesson L."/>
            <person name="Teles M."/>
            <person name="MacKenzie S."/>
            <person name="Amaro C."/>
        </authorList>
    </citation>
    <scope>NUCLEOTIDE SEQUENCE</scope>
</reference>